<feature type="region of interest" description="Disordered" evidence="1">
    <location>
        <begin position="185"/>
        <end position="356"/>
    </location>
</feature>
<feature type="region of interest" description="Disordered" evidence="1">
    <location>
        <begin position="377"/>
        <end position="540"/>
    </location>
</feature>
<accession>A0A6I3IGQ8</accession>
<dbReference type="Proteomes" id="UP000431092">
    <property type="component" value="Unassembled WGS sequence"/>
</dbReference>
<feature type="domain" description="DUF3071" evidence="2">
    <location>
        <begin position="4"/>
        <end position="169"/>
    </location>
</feature>
<evidence type="ECO:0000313" key="4">
    <source>
        <dbReference type="Proteomes" id="UP000431092"/>
    </source>
</evidence>
<organism evidence="3 4">
    <name type="scientific">Arsenicicoccus cauae</name>
    <dbReference type="NCBI Taxonomy" id="2663847"/>
    <lineage>
        <taxon>Bacteria</taxon>
        <taxon>Bacillati</taxon>
        <taxon>Actinomycetota</taxon>
        <taxon>Actinomycetes</taxon>
        <taxon>Micrococcales</taxon>
        <taxon>Intrasporangiaceae</taxon>
        <taxon>Arsenicicoccus</taxon>
    </lineage>
</organism>
<dbReference type="InterPro" id="IPR047682">
    <property type="entry name" value="SepH-like"/>
</dbReference>
<evidence type="ECO:0000259" key="2">
    <source>
        <dbReference type="Pfam" id="PF11268"/>
    </source>
</evidence>
<feature type="region of interest" description="Disordered" evidence="1">
    <location>
        <begin position="38"/>
        <end position="59"/>
    </location>
</feature>
<protein>
    <submittedName>
        <fullName evidence="3">DUF3071 domain-containing protein</fullName>
    </submittedName>
</protein>
<proteinExistence type="predicted"/>
<evidence type="ECO:0000256" key="1">
    <source>
        <dbReference type="SAM" id="MobiDB-lite"/>
    </source>
</evidence>
<feature type="compositionally biased region" description="Basic residues" evidence="1">
    <location>
        <begin position="512"/>
        <end position="523"/>
    </location>
</feature>
<dbReference type="RefSeq" id="WP_154594152.1">
    <property type="nucleotide sequence ID" value="NZ_WLVL01000040.1"/>
</dbReference>
<evidence type="ECO:0000313" key="3">
    <source>
        <dbReference type="EMBL" id="MTB72917.1"/>
    </source>
</evidence>
<feature type="compositionally biased region" description="Acidic residues" evidence="1">
    <location>
        <begin position="410"/>
        <end position="430"/>
    </location>
</feature>
<dbReference type="AlphaFoldDB" id="A0A6I3IGQ8"/>
<dbReference type="InterPro" id="IPR021421">
    <property type="entry name" value="DUF3071"/>
</dbReference>
<comment type="caution">
    <text evidence="3">The sequence shown here is derived from an EMBL/GenBank/DDBJ whole genome shotgun (WGS) entry which is preliminary data.</text>
</comment>
<gene>
    <name evidence="3" type="ORF">GGG17_13260</name>
</gene>
<reference evidence="3 4" key="1">
    <citation type="submission" date="2019-11" db="EMBL/GenBank/DDBJ databases">
        <title>Whole genome sequencing identifies a novel species of the genus Arsenicicoccus isolated from human blood.</title>
        <authorList>
            <person name="Jeong J.H."/>
            <person name="Kweon O.J."/>
            <person name="Kim H.R."/>
            <person name="Kim T.-H."/>
            <person name="Ha S.-M."/>
            <person name="Lee M.-K."/>
        </authorList>
    </citation>
    <scope>NUCLEOTIDE SEQUENCE [LARGE SCALE GENOMIC DNA]</scope>
    <source>
        <strain evidence="3 4">MKL-02</strain>
    </source>
</reference>
<name>A0A6I3IGQ8_9MICO</name>
<dbReference type="EMBL" id="WLVL01000040">
    <property type="protein sequence ID" value="MTB72917.1"/>
    <property type="molecule type" value="Genomic_DNA"/>
</dbReference>
<sequence>MSVQDLRLVGIADDGVHLLLATDDGARYRVPLDSALRSAVRHERPRPAGGGDAAPSAGPRQVQALIRAGASADEVAELTGWSLERIARYEGPIIAEREHVAGLATSVRLRSPGGQPSPLLASRVADRLTERGVDPTSASWDAWRGADSPWTLALTFAAGGRLREARWHFDLGTRAVEPIDDEARWLTGDDAPSTTGPAPLVPRTATPRVYDVESEGGIHSPQQGDDGGDDLRPITAPEPARTRRQHDDDEDSDLVDSMRERSRARRRRVPARPARAVPTQEPLMAAEVEQASDQSPAEQVPVEQASVERAPRRGRARRRGAPSTAQPETGPAESAPAAPSEAGATPEATVPLDREEIAAALSAGSVGELDAVVDEVIADREGEFSRPSPDEPALPQGGPVSPAALRPDGSSDELAPDAEEPAAEEPETEAPDTAPRPHPRVPGQVALPDLDGGDDESRSLADHTSGTSSRAAEPETSEPDQREAAQAASDQAGPDRTEPAQVGGATPPGNRSQRRAQTGRKAGRPSVPSWDDIMFGAKPE</sequence>
<dbReference type="NCBIfam" id="NF040712">
    <property type="entry name" value="SepH"/>
    <property type="match status" value="1"/>
</dbReference>
<dbReference type="Pfam" id="PF11268">
    <property type="entry name" value="DUF3071"/>
    <property type="match status" value="1"/>
</dbReference>
<keyword evidence="4" id="KW-1185">Reference proteome</keyword>
<feature type="compositionally biased region" description="Low complexity" evidence="1">
    <location>
        <begin position="327"/>
        <end position="348"/>
    </location>
</feature>